<dbReference type="CDD" id="cd17039">
    <property type="entry name" value="Ubl_ubiquitin_like"/>
    <property type="match status" value="1"/>
</dbReference>
<sequence length="233" mass="26831">MEGLIVRVMKSSDFYVPFDGLTTVQDVKDEMETQIEVSTLRMKLIFNGKILSDEENLKALGFKNGSIIHLYIPNYDNIFLQDTKREFNEILSLFENINCIPDAMFNDAINEIKTLIQSPKIRALVKIIPDLEQFFNAILQCINQIEAPYDDALINEVSIIEDRYLNIDEWIYEDKSETLTTLCLPANYLDEGLEIKDNDNSIVEDDIPLNINYAKSISTEPLPFVFDSTAFYM</sequence>
<name>A2EZP4_TRIV3</name>
<dbReference type="InterPro" id="IPR015496">
    <property type="entry name" value="Ubiquilin"/>
</dbReference>
<dbReference type="VEuPathDB" id="TrichDB:TVAGG3_0186530"/>
<dbReference type="PANTHER" id="PTHR10677:SF3">
    <property type="entry name" value="FI07626P-RELATED"/>
    <property type="match status" value="1"/>
</dbReference>
<dbReference type="FunFam" id="3.10.20.90:FF:000448">
    <property type="entry name" value="Ubiquitin family protein"/>
    <property type="match status" value="1"/>
</dbReference>
<protein>
    <submittedName>
        <fullName evidence="2">Ubiquitin family protein</fullName>
    </submittedName>
</protein>
<dbReference type="InParanoid" id="A2EZP4"/>
<dbReference type="GO" id="GO:0006511">
    <property type="term" value="P:ubiquitin-dependent protein catabolic process"/>
    <property type="evidence" value="ECO:0000318"/>
    <property type="project" value="GO_Central"/>
</dbReference>
<reference evidence="2" key="1">
    <citation type="submission" date="2006-10" db="EMBL/GenBank/DDBJ databases">
        <authorList>
            <person name="Amadeo P."/>
            <person name="Zhao Q."/>
            <person name="Wortman J."/>
            <person name="Fraser-Liggett C."/>
            <person name="Carlton J."/>
        </authorList>
    </citation>
    <scope>NUCLEOTIDE SEQUENCE</scope>
    <source>
        <strain evidence="2">G3</strain>
    </source>
</reference>
<proteinExistence type="predicted"/>
<dbReference type="PANTHER" id="PTHR10677">
    <property type="entry name" value="UBIQUILIN"/>
    <property type="match status" value="1"/>
</dbReference>
<dbReference type="SMART" id="SM00213">
    <property type="entry name" value="UBQ"/>
    <property type="match status" value="1"/>
</dbReference>
<dbReference type="EMBL" id="DS113554">
    <property type="protein sequence ID" value="EAY01882.1"/>
    <property type="molecule type" value="Genomic_DNA"/>
</dbReference>
<dbReference type="KEGG" id="tva:4759711"/>
<dbReference type="PROSITE" id="PS50053">
    <property type="entry name" value="UBIQUITIN_2"/>
    <property type="match status" value="1"/>
</dbReference>
<dbReference type="VEuPathDB" id="TrichDB:TVAG_090170"/>
<dbReference type="GO" id="GO:0005829">
    <property type="term" value="C:cytosol"/>
    <property type="evidence" value="ECO:0000318"/>
    <property type="project" value="GO_Central"/>
</dbReference>
<dbReference type="OrthoDB" id="6283019at2759"/>
<evidence type="ECO:0000313" key="2">
    <source>
        <dbReference type="EMBL" id="EAY01882.1"/>
    </source>
</evidence>
<accession>A2EZP4</accession>
<dbReference type="SUPFAM" id="SSF54236">
    <property type="entry name" value="Ubiquitin-like"/>
    <property type="match status" value="1"/>
</dbReference>
<evidence type="ECO:0000259" key="1">
    <source>
        <dbReference type="PROSITE" id="PS50053"/>
    </source>
</evidence>
<dbReference type="Pfam" id="PF00240">
    <property type="entry name" value="ubiquitin"/>
    <property type="match status" value="1"/>
</dbReference>
<dbReference type="Gene3D" id="3.10.20.90">
    <property type="entry name" value="Phosphatidylinositol 3-kinase Catalytic Subunit, Chain A, domain 1"/>
    <property type="match status" value="1"/>
</dbReference>
<dbReference type="InterPro" id="IPR000626">
    <property type="entry name" value="Ubiquitin-like_dom"/>
</dbReference>
<dbReference type="AlphaFoldDB" id="A2EZP4"/>
<keyword evidence="3" id="KW-1185">Reference proteome</keyword>
<dbReference type="RefSeq" id="XP_001314426.1">
    <property type="nucleotide sequence ID" value="XM_001314407.1"/>
</dbReference>
<dbReference type="InterPro" id="IPR029071">
    <property type="entry name" value="Ubiquitin-like_domsf"/>
</dbReference>
<feature type="domain" description="Ubiquitin-like" evidence="1">
    <location>
        <begin position="4"/>
        <end position="72"/>
    </location>
</feature>
<reference evidence="2" key="2">
    <citation type="journal article" date="2007" name="Science">
        <title>Draft genome sequence of the sexually transmitted pathogen Trichomonas vaginalis.</title>
        <authorList>
            <person name="Carlton J.M."/>
            <person name="Hirt R.P."/>
            <person name="Silva J.C."/>
            <person name="Delcher A.L."/>
            <person name="Schatz M."/>
            <person name="Zhao Q."/>
            <person name="Wortman J.R."/>
            <person name="Bidwell S.L."/>
            <person name="Alsmark U.C.M."/>
            <person name="Besteiro S."/>
            <person name="Sicheritz-Ponten T."/>
            <person name="Noel C.J."/>
            <person name="Dacks J.B."/>
            <person name="Foster P.G."/>
            <person name="Simillion C."/>
            <person name="Van de Peer Y."/>
            <person name="Miranda-Saavedra D."/>
            <person name="Barton G.J."/>
            <person name="Westrop G.D."/>
            <person name="Mueller S."/>
            <person name="Dessi D."/>
            <person name="Fiori P.L."/>
            <person name="Ren Q."/>
            <person name="Paulsen I."/>
            <person name="Zhang H."/>
            <person name="Bastida-Corcuera F.D."/>
            <person name="Simoes-Barbosa A."/>
            <person name="Brown M.T."/>
            <person name="Hayes R.D."/>
            <person name="Mukherjee M."/>
            <person name="Okumura C.Y."/>
            <person name="Schneider R."/>
            <person name="Smith A.J."/>
            <person name="Vanacova S."/>
            <person name="Villalvazo M."/>
            <person name="Haas B.J."/>
            <person name="Pertea M."/>
            <person name="Feldblyum T.V."/>
            <person name="Utterback T.R."/>
            <person name="Shu C.L."/>
            <person name="Osoegawa K."/>
            <person name="de Jong P.J."/>
            <person name="Hrdy I."/>
            <person name="Horvathova L."/>
            <person name="Zubacova Z."/>
            <person name="Dolezal P."/>
            <person name="Malik S.B."/>
            <person name="Logsdon J.M. Jr."/>
            <person name="Henze K."/>
            <person name="Gupta A."/>
            <person name="Wang C.C."/>
            <person name="Dunne R.L."/>
            <person name="Upcroft J.A."/>
            <person name="Upcroft P."/>
            <person name="White O."/>
            <person name="Salzberg S.L."/>
            <person name="Tang P."/>
            <person name="Chiu C.-H."/>
            <person name="Lee Y.-S."/>
            <person name="Embley T.M."/>
            <person name="Coombs G.H."/>
            <person name="Mottram J.C."/>
            <person name="Tachezy J."/>
            <person name="Fraser-Liggett C.M."/>
            <person name="Johnson P.J."/>
        </authorList>
    </citation>
    <scope>NUCLEOTIDE SEQUENCE [LARGE SCALE GENOMIC DNA]</scope>
    <source>
        <strain evidence="2">G3</strain>
    </source>
</reference>
<dbReference type="GO" id="GO:0031593">
    <property type="term" value="F:polyubiquitin modification-dependent protein binding"/>
    <property type="evidence" value="ECO:0000318"/>
    <property type="project" value="GO_Central"/>
</dbReference>
<gene>
    <name evidence="2" type="ORF">TVAG_090170</name>
</gene>
<evidence type="ECO:0000313" key="3">
    <source>
        <dbReference type="Proteomes" id="UP000001542"/>
    </source>
</evidence>
<dbReference type="Proteomes" id="UP000001542">
    <property type="component" value="Unassembled WGS sequence"/>
</dbReference>
<organism evidence="2 3">
    <name type="scientific">Trichomonas vaginalis (strain ATCC PRA-98 / G3)</name>
    <dbReference type="NCBI Taxonomy" id="412133"/>
    <lineage>
        <taxon>Eukaryota</taxon>
        <taxon>Metamonada</taxon>
        <taxon>Parabasalia</taxon>
        <taxon>Trichomonadida</taxon>
        <taxon>Trichomonadidae</taxon>
        <taxon>Trichomonas</taxon>
    </lineage>
</organism>